<feature type="repeat" description="TPR" evidence="6">
    <location>
        <begin position="795"/>
        <end position="828"/>
    </location>
</feature>
<dbReference type="InterPro" id="IPR011990">
    <property type="entry name" value="TPR-like_helical_dom_sf"/>
</dbReference>
<dbReference type="PROSITE" id="PS51755">
    <property type="entry name" value="OMPR_PHOB"/>
    <property type="match status" value="1"/>
</dbReference>
<comment type="caution">
    <text evidence="10">The sequence shown here is derived from an EMBL/GenBank/DDBJ whole genome shotgun (WGS) entry which is preliminary data.</text>
</comment>
<dbReference type="GO" id="GO:0006355">
    <property type="term" value="P:regulation of DNA-templated transcription"/>
    <property type="evidence" value="ECO:0007669"/>
    <property type="project" value="InterPro"/>
</dbReference>
<dbReference type="Pfam" id="PF03704">
    <property type="entry name" value="BTAD"/>
    <property type="match status" value="1"/>
</dbReference>
<sequence length="1011" mass="109825">MPQFHVSLLGQLELRRDGATVALGSPQQQALFVALLLSQGRTAGADVLIDALWGTDAPASAMRTLRTYAWRLRKVLEDDSKFPSILVSVGDGYRLAWETCYVDLDDAASLTRQAQKAQQSDDTESAYGFLEAALALWHGEPLTAIPGPFAARERDRLNEVHLFIQEEYIAAGLALGHGPRHIAELIGLIDRYPLRERLYVLLIQAQSQAGRRGDALSTYRRARRTLIDELGVEPGQELKTLHDRVLAGTKAEADTAAAARADEERAAVDAGPVPGGNRPSASRTQEPDPDREDAPYLAPAQLPPDLTDFTGRNHLTLAISSLMNTPDRSALPVGVLVGMAGVGKSALALHVAHTIRDSYPEGQLYAKLQAGDGGPVPPDEVLAGFLVSLGLRLDDLPETLEARTALLRTLLARRRVLLVLDDAVSAEQVRPLLPGSAGCGVLVTTRTRLAGLPALQAEVPAFAPSEALDFLRRAIGSERVDAELPAAQRIVDSCAMLPLALRIVAARLAARPRWSLQSISARLSDEFQRIEELRSGDVTISAVFDLTYRHLPEDQASALRKAAVVDSRSLSLSCAAAQLGMADERAETLLDALVDQAMLESPSPGRYRFHSLLRDFARRKARPDEQLAALEGLLDHLLASAKSAFRQVVPGDPVEDALSPTRSPGARVTSPEDARQWVERDGECALKLVQQLARDAAGGIPEHGQDGTPARLRRCIDLLIALSAFRGRLHHGDYQNAVDRLESAVAPSQDLKVLGRVRFLRGHMELSVNQFARAEWQAAAAVRLCTTSDDLVILRQAMNDQGLACQMQGKFQEAIECYDRAIDLARRLGHTSGETATTVNMALSKVYLNEPAEAERICRRVLDEIASPDDIEGLAYTYYVLGLAHHRQARHDTALHWFEMCLSLCTTNGLRVRESHARLRIAELSREMGLLDRAVREGGLSVKLCEETTDLKNLAQALTAVGNALRDLGDDAAARAYLTRAREVADSMAVPGERVAPPQLASPGRAALTGP</sequence>
<protein>
    <submittedName>
        <fullName evidence="10">Tetratricopeptide repeat protein</fullName>
    </submittedName>
</protein>
<dbReference type="Pfam" id="PF13424">
    <property type="entry name" value="TPR_12"/>
    <property type="match status" value="1"/>
</dbReference>
<dbReference type="SMART" id="SM01043">
    <property type="entry name" value="BTAD"/>
    <property type="match status" value="1"/>
</dbReference>
<keyword evidence="3" id="KW-0805">Transcription regulation</keyword>
<dbReference type="InterPro" id="IPR016032">
    <property type="entry name" value="Sig_transdc_resp-reg_C-effctor"/>
</dbReference>
<evidence type="ECO:0000256" key="6">
    <source>
        <dbReference type="PROSITE-ProRule" id="PRU00339"/>
    </source>
</evidence>
<dbReference type="InterPro" id="IPR051677">
    <property type="entry name" value="AfsR-DnrI-RedD_regulator"/>
</dbReference>
<dbReference type="STRING" id="146923.Spa2297_03005"/>
<dbReference type="SUPFAM" id="SSF48452">
    <property type="entry name" value="TPR-like"/>
    <property type="match status" value="2"/>
</dbReference>
<gene>
    <name evidence="10" type="ORF">DVZ84_17835</name>
</gene>
<dbReference type="Pfam" id="PF00486">
    <property type="entry name" value="Trans_reg_C"/>
    <property type="match status" value="1"/>
</dbReference>
<dbReference type="Gene3D" id="3.40.50.300">
    <property type="entry name" value="P-loop containing nucleotide triphosphate hydrolases"/>
    <property type="match status" value="1"/>
</dbReference>
<dbReference type="InterPro" id="IPR001867">
    <property type="entry name" value="OmpR/PhoB-type_DNA-bd"/>
</dbReference>
<dbReference type="SUPFAM" id="SSF46894">
    <property type="entry name" value="C-terminal effector domain of the bipartite response regulators"/>
    <property type="match status" value="1"/>
</dbReference>
<reference evidence="10 11" key="1">
    <citation type="submission" date="2018-07" db="EMBL/GenBank/DDBJ databases">
        <title>Genome guided investigation of antibiotics producing actinomycetales strain isolated from a Macau mangrove ecosystem.</title>
        <authorList>
            <person name="Hu D."/>
        </authorList>
    </citation>
    <scope>NUCLEOTIDE SEQUENCE [LARGE SCALE GENOMIC DNA]</scope>
    <source>
        <strain evidence="10 11">2297</strain>
    </source>
</reference>
<keyword evidence="4 7" id="KW-0238">DNA-binding</keyword>
<dbReference type="SUPFAM" id="SSF52540">
    <property type="entry name" value="P-loop containing nucleoside triphosphate hydrolases"/>
    <property type="match status" value="1"/>
</dbReference>
<dbReference type="CDD" id="cd00383">
    <property type="entry name" value="trans_reg_C"/>
    <property type="match status" value="1"/>
</dbReference>
<dbReference type="PANTHER" id="PTHR35807:SF1">
    <property type="entry name" value="TRANSCRIPTIONAL REGULATOR REDD"/>
    <property type="match status" value="1"/>
</dbReference>
<keyword evidence="2" id="KW-0902">Two-component regulatory system</keyword>
<evidence type="ECO:0000256" key="7">
    <source>
        <dbReference type="PROSITE-ProRule" id="PRU01091"/>
    </source>
</evidence>
<organism evidence="10 11">
    <name type="scientific">Streptomyces parvulus</name>
    <dbReference type="NCBI Taxonomy" id="146923"/>
    <lineage>
        <taxon>Bacteria</taxon>
        <taxon>Bacillati</taxon>
        <taxon>Actinomycetota</taxon>
        <taxon>Actinomycetes</taxon>
        <taxon>Kitasatosporales</taxon>
        <taxon>Streptomycetaceae</taxon>
        <taxon>Streptomyces</taxon>
    </lineage>
</organism>
<dbReference type="CDD" id="cd15831">
    <property type="entry name" value="BTAD"/>
    <property type="match status" value="1"/>
</dbReference>
<evidence type="ECO:0000256" key="2">
    <source>
        <dbReference type="ARBA" id="ARBA00023012"/>
    </source>
</evidence>
<dbReference type="InterPro" id="IPR005158">
    <property type="entry name" value="BTAD"/>
</dbReference>
<evidence type="ECO:0000256" key="8">
    <source>
        <dbReference type="SAM" id="MobiDB-lite"/>
    </source>
</evidence>
<evidence type="ECO:0000256" key="3">
    <source>
        <dbReference type="ARBA" id="ARBA00023015"/>
    </source>
</evidence>
<evidence type="ECO:0000259" key="9">
    <source>
        <dbReference type="PROSITE" id="PS51755"/>
    </source>
</evidence>
<dbReference type="EMBL" id="QQBH01000010">
    <property type="protein sequence ID" value="RDD87930.1"/>
    <property type="molecule type" value="Genomic_DNA"/>
</dbReference>
<dbReference type="GO" id="GO:0003677">
    <property type="term" value="F:DNA binding"/>
    <property type="evidence" value="ECO:0007669"/>
    <property type="project" value="UniProtKB-UniRule"/>
</dbReference>
<dbReference type="PRINTS" id="PR00364">
    <property type="entry name" value="DISEASERSIST"/>
</dbReference>
<feature type="region of interest" description="Disordered" evidence="8">
    <location>
        <begin position="260"/>
        <end position="307"/>
    </location>
</feature>
<feature type="compositionally biased region" description="Basic and acidic residues" evidence="8">
    <location>
        <begin position="285"/>
        <end position="294"/>
    </location>
</feature>
<evidence type="ECO:0000313" key="10">
    <source>
        <dbReference type="EMBL" id="RDD87930.1"/>
    </source>
</evidence>
<dbReference type="OrthoDB" id="3860705at2"/>
<dbReference type="InterPro" id="IPR027417">
    <property type="entry name" value="P-loop_NTPase"/>
</dbReference>
<feature type="DNA-binding region" description="OmpR/PhoB-type" evidence="7">
    <location>
        <begin position="1"/>
        <end position="97"/>
    </location>
</feature>
<feature type="region of interest" description="Disordered" evidence="8">
    <location>
        <begin position="992"/>
        <end position="1011"/>
    </location>
</feature>
<dbReference type="PROSITE" id="PS50005">
    <property type="entry name" value="TPR"/>
    <property type="match status" value="1"/>
</dbReference>
<feature type="domain" description="OmpR/PhoB-type" evidence="9">
    <location>
        <begin position="1"/>
        <end position="97"/>
    </location>
</feature>
<evidence type="ECO:0000256" key="1">
    <source>
        <dbReference type="ARBA" id="ARBA00005820"/>
    </source>
</evidence>
<accession>A0A369V7R9</accession>
<dbReference type="GO" id="GO:0043531">
    <property type="term" value="F:ADP binding"/>
    <property type="evidence" value="ECO:0007669"/>
    <property type="project" value="InterPro"/>
</dbReference>
<dbReference type="InterPro" id="IPR019734">
    <property type="entry name" value="TPR_rpt"/>
</dbReference>
<dbReference type="Gene3D" id="1.25.40.10">
    <property type="entry name" value="Tetratricopeptide repeat domain"/>
    <property type="match status" value="2"/>
</dbReference>
<dbReference type="InterPro" id="IPR036388">
    <property type="entry name" value="WH-like_DNA-bd_sf"/>
</dbReference>
<keyword evidence="6" id="KW-0802">TPR repeat</keyword>
<dbReference type="PANTHER" id="PTHR35807">
    <property type="entry name" value="TRANSCRIPTIONAL REGULATOR REDD-RELATED"/>
    <property type="match status" value="1"/>
</dbReference>
<dbReference type="SMART" id="SM00862">
    <property type="entry name" value="Trans_reg_C"/>
    <property type="match status" value="1"/>
</dbReference>
<dbReference type="InterPro" id="IPR002182">
    <property type="entry name" value="NB-ARC"/>
</dbReference>
<dbReference type="AlphaFoldDB" id="A0A369V7R9"/>
<comment type="similarity">
    <text evidence="1">Belongs to the AfsR/DnrI/RedD regulatory family.</text>
</comment>
<keyword evidence="5" id="KW-0804">Transcription</keyword>
<dbReference type="SMART" id="SM00028">
    <property type="entry name" value="TPR"/>
    <property type="match status" value="5"/>
</dbReference>
<dbReference type="Proteomes" id="UP000253742">
    <property type="component" value="Unassembled WGS sequence"/>
</dbReference>
<feature type="region of interest" description="Disordered" evidence="8">
    <location>
        <begin position="651"/>
        <end position="674"/>
    </location>
</feature>
<evidence type="ECO:0000256" key="5">
    <source>
        <dbReference type="ARBA" id="ARBA00023163"/>
    </source>
</evidence>
<name>A0A369V7R9_9ACTN</name>
<dbReference type="RefSeq" id="WP_114529785.1">
    <property type="nucleotide sequence ID" value="NZ_QQBH01000010.1"/>
</dbReference>
<evidence type="ECO:0000313" key="11">
    <source>
        <dbReference type="Proteomes" id="UP000253742"/>
    </source>
</evidence>
<dbReference type="Pfam" id="PF00931">
    <property type="entry name" value="NB-ARC"/>
    <property type="match status" value="1"/>
</dbReference>
<evidence type="ECO:0000256" key="4">
    <source>
        <dbReference type="ARBA" id="ARBA00023125"/>
    </source>
</evidence>
<dbReference type="GO" id="GO:0000160">
    <property type="term" value="P:phosphorelay signal transduction system"/>
    <property type="evidence" value="ECO:0007669"/>
    <property type="project" value="UniProtKB-KW"/>
</dbReference>
<proteinExistence type="inferred from homology"/>
<dbReference type="Gene3D" id="1.10.10.10">
    <property type="entry name" value="Winged helix-like DNA-binding domain superfamily/Winged helix DNA-binding domain"/>
    <property type="match status" value="1"/>
</dbReference>